<evidence type="ECO:0000256" key="2">
    <source>
        <dbReference type="SAM" id="MobiDB-lite"/>
    </source>
</evidence>
<feature type="transmembrane region" description="Helical" evidence="3">
    <location>
        <begin position="66"/>
        <end position="87"/>
    </location>
</feature>
<feature type="transmembrane region" description="Helical" evidence="3">
    <location>
        <begin position="99"/>
        <end position="119"/>
    </location>
</feature>
<dbReference type="SUPFAM" id="SSF49879">
    <property type="entry name" value="SMAD/FHA domain"/>
    <property type="match status" value="1"/>
</dbReference>
<keyword evidence="3" id="KW-1133">Transmembrane helix</keyword>
<keyword evidence="3" id="KW-0812">Transmembrane</keyword>
<name>A0ABU4H7K1_9MICO</name>
<feature type="compositionally biased region" description="Low complexity" evidence="2">
    <location>
        <begin position="172"/>
        <end position="181"/>
    </location>
</feature>
<feature type="transmembrane region" description="Helical" evidence="3">
    <location>
        <begin position="6"/>
        <end position="31"/>
    </location>
</feature>
<feature type="region of interest" description="Disordered" evidence="2">
    <location>
        <begin position="132"/>
        <end position="181"/>
    </location>
</feature>
<keyword evidence="6" id="KW-1185">Reference proteome</keyword>
<feature type="domain" description="FHA" evidence="4">
    <location>
        <begin position="478"/>
        <end position="530"/>
    </location>
</feature>
<organism evidence="5 6">
    <name type="scientific">Microbacterium arthrosphaerae</name>
    <dbReference type="NCBI Taxonomy" id="792652"/>
    <lineage>
        <taxon>Bacteria</taxon>
        <taxon>Bacillati</taxon>
        <taxon>Actinomycetota</taxon>
        <taxon>Actinomycetes</taxon>
        <taxon>Micrococcales</taxon>
        <taxon>Microbacteriaceae</taxon>
        <taxon>Microbacterium</taxon>
    </lineage>
</organism>
<dbReference type="Pfam" id="PF18936">
    <property type="entry name" value="DUF5684"/>
    <property type="match status" value="1"/>
</dbReference>
<evidence type="ECO:0000256" key="3">
    <source>
        <dbReference type="SAM" id="Phobius"/>
    </source>
</evidence>
<feature type="compositionally biased region" description="Low complexity" evidence="2">
    <location>
        <begin position="246"/>
        <end position="257"/>
    </location>
</feature>
<reference evidence="5 6" key="1">
    <citation type="submission" date="2023-11" db="EMBL/GenBank/DDBJ databases">
        <title>Draft genome sequence of Microbacterium arthrosphaerae JCM 30492.</title>
        <authorList>
            <person name="Zhang G."/>
            <person name="Ding Y."/>
        </authorList>
    </citation>
    <scope>NUCLEOTIDE SEQUENCE [LARGE SCALE GENOMIC DNA]</scope>
    <source>
        <strain evidence="5 6">JCM 30492</strain>
    </source>
</reference>
<dbReference type="InterPro" id="IPR043739">
    <property type="entry name" value="DUF5684"/>
</dbReference>
<feature type="compositionally biased region" description="Gly residues" evidence="2">
    <location>
        <begin position="134"/>
        <end position="145"/>
    </location>
</feature>
<evidence type="ECO:0000256" key="1">
    <source>
        <dbReference type="ARBA" id="ARBA00022553"/>
    </source>
</evidence>
<feature type="compositionally biased region" description="Low complexity" evidence="2">
    <location>
        <begin position="273"/>
        <end position="289"/>
    </location>
</feature>
<dbReference type="EMBL" id="JAWQEV010000004">
    <property type="protein sequence ID" value="MDW4573859.1"/>
    <property type="molecule type" value="Genomic_DNA"/>
</dbReference>
<dbReference type="RefSeq" id="WP_318354371.1">
    <property type="nucleotide sequence ID" value="NZ_JAWQEV010000004.1"/>
</dbReference>
<dbReference type="Gene3D" id="2.60.200.20">
    <property type="match status" value="1"/>
</dbReference>
<dbReference type="Proteomes" id="UP001283109">
    <property type="component" value="Unassembled WGS sequence"/>
</dbReference>
<evidence type="ECO:0000313" key="6">
    <source>
        <dbReference type="Proteomes" id="UP001283109"/>
    </source>
</evidence>
<dbReference type="PROSITE" id="PS50006">
    <property type="entry name" value="FHA_DOMAIN"/>
    <property type="match status" value="1"/>
</dbReference>
<sequence>MNATDASAAILGSLISLLLFAGLYVWTALALSAVFRKSGVEPWQAWVPILNLIVLLRLAGLSPWLVVLAFIPIVNLAFLVAWAIALYRVNAAFGHGVGMTVLGILAFPVWASIVGWGSARWVGREQDAASRASVGGGVRRSGDGAGALPPLPPFPTPASQTGALPAFPQPGQPMAAPAGFAPTSSFAPPPAYVPPAAGPATGPLTGPVEPFVPAMPTGYPAAGAPAYAAPVERPAEEETDAPAPPVGAAASAEALPGIVPPPGGWTPPPLPGRPVAAGSANAGPANPGSTDERGGEDADPWQGFALDSTDLSGEVTGAVPGAPAPISAVPVPVDEAPLTSTPFAAPAASVSGNGSDGDHYAVPESATTSQGITRPPVTRVPAAGASDDEREPWAPARSPLSDADAFPEASGPVSAIAGAPDAGSPRSARSSVSAFHAKPEIPDDQDVLEETVIARRKRTDWTLVPPAGDPVALSSEVVILGRRPASDPDFPGAQLIAIPDGTVSKTHARLRLRDDRWYVTDLDSTNGVLFATVMGTEVEVPRGEEVEAGDRFLLGDAEVRLQRSDG</sequence>
<gene>
    <name evidence="5" type="ORF">R8Z58_13845</name>
</gene>
<keyword evidence="1" id="KW-0597">Phosphoprotein</keyword>
<accession>A0ABU4H7K1</accession>
<dbReference type="InterPro" id="IPR008984">
    <property type="entry name" value="SMAD_FHA_dom_sf"/>
</dbReference>
<feature type="region of interest" description="Disordered" evidence="2">
    <location>
        <begin position="229"/>
        <end position="319"/>
    </location>
</feature>
<evidence type="ECO:0000313" key="5">
    <source>
        <dbReference type="EMBL" id="MDW4573859.1"/>
    </source>
</evidence>
<evidence type="ECO:0000259" key="4">
    <source>
        <dbReference type="PROSITE" id="PS50006"/>
    </source>
</evidence>
<keyword evidence="3" id="KW-0472">Membrane</keyword>
<dbReference type="InterPro" id="IPR000253">
    <property type="entry name" value="FHA_dom"/>
</dbReference>
<dbReference type="Pfam" id="PF00498">
    <property type="entry name" value="FHA"/>
    <property type="match status" value="1"/>
</dbReference>
<feature type="compositionally biased region" description="Pro residues" evidence="2">
    <location>
        <begin position="258"/>
        <end position="272"/>
    </location>
</feature>
<protein>
    <submittedName>
        <fullName evidence="5">DUF5684 domain-containing protein</fullName>
    </submittedName>
</protein>
<comment type="caution">
    <text evidence="5">The sequence shown here is derived from an EMBL/GenBank/DDBJ whole genome shotgun (WGS) entry which is preliminary data.</text>
</comment>
<feature type="region of interest" description="Disordered" evidence="2">
    <location>
        <begin position="347"/>
        <end position="441"/>
    </location>
</feature>
<dbReference type="CDD" id="cd00060">
    <property type="entry name" value="FHA"/>
    <property type="match status" value="1"/>
</dbReference>
<proteinExistence type="predicted"/>
<dbReference type="SMART" id="SM00240">
    <property type="entry name" value="FHA"/>
    <property type="match status" value="1"/>
</dbReference>